<dbReference type="Proteomes" id="UP000605986">
    <property type="component" value="Unassembled WGS sequence"/>
</dbReference>
<feature type="region of interest" description="Disordered" evidence="1">
    <location>
        <begin position="332"/>
        <end position="374"/>
    </location>
</feature>
<feature type="region of interest" description="Disordered" evidence="1">
    <location>
        <begin position="191"/>
        <end position="230"/>
    </location>
</feature>
<evidence type="ECO:0000313" key="2">
    <source>
        <dbReference type="EMBL" id="KAF4449419.1"/>
    </source>
</evidence>
<feature type="compositionally biased region" description="Polar residues" evidence="1">
    <location>
        <begin position="263"/>
        <end position="282"/>
    </location>
</feature>
<dbReference type="OrthoDB" id="5065495at2759"/>
<organism evidence="2 3">
    <name type="scientific">Fusarium austroafricanum</name>
    <dbReference type="NCBI Taxonomy" id="2364996"/>
    <lineage>
        <taxon>Eukaryota</taxon>
        <taxon>Fungi</taxon>
        <taxon>Dikarya</taxon>
        <taxon>Ascomycota</taxon>
        <taxon>Pezizomycotina</taxon>
        <taxon>Sordariomycetes</taxon>
        <taxon>Hypocreomycetidae</taxon>
        <taxon>Hypocreales</taxon>
        <taxon>Nectriaceae</taxon>
        <taxon>Fusarium</taxon>
        <taxon>Fusarium concolor species complex</taxon>
    </lineage>
</organism>
<feature type="compositionally biased region" description="Acidic residues" evidence="1">
    <location>
        <begin position="191"/>
        <end position="200"/>
    </location>
</feature>
<name>A0A8H4KGS4_9HYPO</name>
<gene>
    <name evidence="2" type="ORF">F53441_7281</name>
</gene>
<keyword evidence="3" id="KW-1185">Reference proteome</keyword>
<accession>A0A8H4KGS4</accession>
<evidence type="ECO:0000313" key="3">
    <source>
        <dbReference type="Proteomes" id="UP000605986"/>
    </source>
</evidence>
<dbReference type="AlphaFoldDB" id="A0A8H4KGS4"/>
<feature type="compositionally biased region" description="Basic and acidic residues" evidence="1">
    <location>
        <begin position="348"/>
        <end position="358"/>
    </location>
</feature>
<feature type="region of interest" description="Disordered" evidence="1">
    <location>
        <begin position="1"/>
        <end position="53"/>
    </location>
</feature>
<evidence type="ECO:0000256" key="1">
    <source>
        <dbReference type="SAM" id="MobiDB-lite"/>
    </source>
</evidence>
<proteinExistence type="predicted"/>
<feature type="region of interest" description="Disordered" evidence="1">
    <location>
        <begin position="263"/>
        <end position="305"/>
    </location>
</feature>
<dbReference type="EMBL" id="JAADJG010000286">
    <property type="protein sequence ID" value="KAF4449419.1"/>
    <property type="molecule type" value="Genomic_DNA"/>
</dbReference>
<sequence length="588" mass="66945">MALPDKSRVATRSFPLMFGSRRQSKAQKTPQKQAEETNEMQETQKEPDVPHPRPITRLLEQLGFGAQAGKARVHEFNNARRSYMADCMLRNEIGWDMQKGSELNRKLATDFLIKKGYGPIFWPDRPSAANAKKYRFSRHSAKLTELMMQLFYEQLQNRRKGKNKKRRKNLYRKGDTADMPINLVSDDELEYNYPDFEEPPSDSALSPKREPRSPPALPPMEDVQPTEEPQVPVECFPSRHLHRDEPSARAPAARYLEHQSTWPFLSTPEPSQIKRSATSQPEASARKSKTPRASSYLDPSFGPFSHDVNARFDTIDSQDRIAQPTPVPITSMAADAASNDDAYDGPTEVDRRSRERSTETPSPRRYHNSVRSETDVQSEIVCGLPFIQEGNEPEDSTLTTSTVPEEITAPVTQLILTHPSPKPVKEISPHLTEKAETKASPPAEPLKLVVPKTDDDVDIGYNATAARQFLSTHLRGHAKATVTPIMFSFSIHLTNDGDRLKLSPFDFFEMTLKKFMMILPLENKDTVTGLCIRQYGPKFCIRQVFLYNEDVFGNIREQFLRYIESDTKEPKNHGKRLDYEISIEPLRD</sequence>
<protein>
    <submittedName>
        <fullName evidence="2">Uncharacterized protein</fullName>
    </submittedName>
</protein>
<feature type="compositionally biased region" description="Basic and acidic residues" evidence="1">
    <location>
        <begin position="42"/>
        <end position="51"/>
    </location>
</feature>
<reference evidence="2" key="1">
    <citation type="submission" date="2020-01" db="EMBL/GenBank/DDBJ databases">
        <title>Identification and distribution of gene clusters putatively required for synthesis of sphingolipid metabolism inhibitors in phylogenetically diverse species of the filamentous fungus Fusarium.</title>
        <authorList>
            <person name="Kim H.-S."/>
            <person name="Busman M."/>
            <person name="Brown D.W."/>
            <person name="Divon H."/>
            <person name="Uhlig S."/>
            <person name="Proctor R.H."/>
        </authorList>
    </citation>
    <scope>NUCLEOTIDE SEQUENCE</scope>
    <source>
        <strain evidence="2">NRRL 53441</strain>
    </source>
</reference>
<comment type="caution">
    <text evidence="2">The sequence shown here is derived from an EMBL/GenBank/DDBJ whole genome shotgun (WGS) entry which is preliminary data.</text>
</comment>